<evidence type="ECO:0008006" key="2">
    <source>
        <dbReference type="Google" id="ProtNLM"/>
    </source>
</evidence>
<organism evidence="1">
    <name type="scientific">Caldilineaceae bacterium SB0675_bin_29</name>
    <dbReference type="NCBI Taxonomy" id="2605266"/>
    <lineage>
        <taxon>Bacteria</taxon>
        <taxon>Bacillati</taxon>
        <taxon>Chloroflexota</taxon>
        <taxon>Caldilineae</taxon>
        <taxon>Caldilineales</taxon>
        <taxon>Caldilineaceae</taxon>
    </lineage>
</organism>
<dbReference type="EMBL" id="VYDA01000366">
    <property type="protein sequence ID" value="MYH62087.1"/>
    <property type="molecule type" value="Genomic_DNA"/>
</dbReference>
<reference evidence="1" key="1">
    <citation type="submission" date="2019-09" db="EMBL/GenBank/DDBJ databases">
        <title>Characterisation of the sponge microbiome using genome-centric metagenomics.</title>
        <authorList>
            <person name="Engelberts J.P."/>
            <person name="Robbins S.J."/>
            <person name="De Goeij J.M."/>
            <person name="Aranda M."/>
            <person name="Bell S.C."/>
            <person name="Webster N.S."/>
        </authorList>
    </citation>
    <scope>NUCLEOTIDE SEQUENCE</scope>
    <source>
        <strain evidence="1">SB0675_bin_29</strain>
    </source>
</reference>
<dbReference type="SUPFAM" id="SSF53335">
    <property type="entry name" value="S-adenosyl-L-methionine-dependent methyltransferases"/>
    <property type="match status" value="1"/>
</dbReference>
<proteinExistence type="predicted"/>
<accession>A0A6B1G135</accession>
<dbReference type="AlphaFoldDB" id="A0A6B1G135"/>
<dbReference type="InterPro" id="IPR029063">
    <property type="entry name" value="SAM-dependent_MTases_sf"/>
</dbReference>
<evidence type="ECO:0000313" key="1">
    <source>
        <dbReference type="EMBL" id="MYH62087.1"/>
    </source>
</evidence>
<gene>
    <name evidence="1" type="ORF">F4148_10100</name>
</gene>
<sequence>MARTRRSHRFTALKVEGGILPPDFLQTIAELEAPRQASSDYGISKSLAIKEELARYWRIASDLYSAYAERYPREDLSPRRVGVSDWLVPLLRSVFNYDDLKKAGRITLDEREYRLTHHACGSSVPLLLVPRHFDMDKADRRFGHEGRRQAPHDLMQEFLNAEDASLWGIVSNGAKLRILRDNPSLTRPSYLEADLELIFEEELYPDFAALWLSIHASRLRSTDDTPSDCIIETWREKAHETGERALENLRVGVTESLRQLGNGIVQHQDSKDLRAALDKGALSREQYFQQLLRLVYRLIFLFSTEERNLLHSPEATEEQRKVYAEGYSLSRLRERAERRRHYDNHRDLWQSLQITFNALARGAPPLGLPALGGLFRSDQCPDLDSAAISNERLLEAIRSLSSFLSGSALVRVNYRDMGTEELGSVYESLLELQPLIVANATHWTFIFLGDTN</sequence>
<name>A0A6B1G135_9CHLR</name>
<protein>
    <recommendedName>
        <fullName evidence="2">SAM-dependent DNA methyltransferase</fullName>
    </recommendedName>
</protein>
<comment type="caution">
    <text evidence="1">The sequence shown here is derived from an EMBL/GenBank/DDBJ whole genome shotgun (WGS) entry which is preliminary data.</text>
</comment>